<feature type="region of interest" description="Disordered" evidence="4">
    <location>
        <begin position="404"/>
        <end position="423"/>
    </location>
</feature>
<evidence type="ECO:0000256" key="1">
    <source>
        <dbReference type="ARBA" id="ARBA00023224"/>
    </source>
</evidence>
<evidence type="ECO:0000256" key="2">
    <source>
        <dbReference type="PROSITE-ProRule" id="PRU00284"/>
    </source>
</evidence>
<sequence>MNTENKGLYKKLTIAMSGSVSAIALISLLTVLLGGGMSGNGLLWVGLVLIWAIVGAVAYFFYNQIIRPLQEAENQLATLTEETTGHTNLAHLLTSLQTKSESVDLAVEDDWKIQSAEAANHLQVSTSETSAGVEDIAVTMQDLASNNNDQVDAIKSIDETVSFIFFNLKEISESTQFVADSSSTAFTNAKQGNATVQQSMKQMDLIGKDVQFSKDRIEALGLKTAEIEKILQLITGISNQTNLLALNAAIEAARAGEHGRGFSIVAGEVRKLAEQTNAATADIQKLITEVHEGSRDAVNAIQQGAESVEVGIGLNREMGAVFQTINENAQEVDEFIQDLSESIGELTTSMEDISNTMKEVSAAAVQSNGSVQNAAAVIEELSASMQEMTASAETLASVTNAQLEEKETNHETEEEAPLVPAYS</sequence>
<keyword evidence="8" id="KW-1185">Reference proteome</keyword>
<keyword evidence="5" id="KW-0812">Transmembrane</keyword>
<protein>
    <submittedName>
        <fullName evidence="7">Methyl-accepting chemotaxis protein</fullName>
    </submittedName>
</protein>
<dbReference type="CDD" id="cd11386">
    <property type="entry name" value="MCP_signal"/>
    <property type="match status" value="1"/>
</dbReference>
<dbReference type="RefSeq" id="WP_204466822.1">
    <property type="nucleotide sequence ID" value="NZ_JAFBCV010000009.1"/>
</dbReference>
<accession>A0ABS2SVR4</accession>
<evidence type="ECO:0000256" key="4">
    <source>
        <dbReference type="SAM" id="MobiDB-lite"/>
    </source>
</evidence>
<dbReference type="SMART" id="SM00283">
    <property type="entry name" value="MA"/>
    <property type="match status" value="1"/>
</dbReference>
<evidence type="ECO:0000313" key="7">
    <source>
        <dbReference type="EMBL" id="MBM7839612.1"/>
    </source>
</evidence>
<dbReference type="Gene3D" id="1.10.287.950">
    <property type="entry name" value="Methyl-accepting chemotaxis protein"/>
    <property type="match status" value="1"/>
</dbReference>
<name>A0ABS2SVR4_9BACI</name>
<keyword evidence="5" id="KW-1133">Transmembrane helix</keyword>
<keyword evidence="3" id="KW-0175">Coiled coil</keyword>
<dbReference type="Proteomes" id="UP001179280">
    <property type="component" value="Unassembled WGS sequence"/>
</dbReference>
<evidence type="ECO:0000313" key="8">
    <source>
        <dbReference type="Proteomes" id="UP001179280"/>
    </source>
</evidence>
<reference evidence="7" key="1">
    <citation type="submission" date="2021-01" db="EMBL/GenBank/DDBJ databases">
        <title>Genomic Encyclopedia of Type Strains, Phase IV (KMG-IV): sequencing the most valuable type-strain genomes for metagenomic binning, comparative biology and taxonomic classification.</title>
        <authorList>
            <person name="Goeker M."/>
        </authorList>
    </citation>
    <scope>NUCLEOTIDE SEQUENCE</scope>
    <source>
        <strain evidence="7">DSM 21943</strain>
    </source>
</reference>
<dbReference type="PANTHER" id="PTHR32089">
    <property type="entry name" value="METHYL-ACCEPTING CHEMOTAXIS PROTEIN MCPB"/>
    <property type="match status" value="1"/>
</dbReference>
<feature type="domain" description="Methyl-accepting transducer" evidence="6">
    <location>
        <begin position="125"/>
        <end position="361"/>
    </location>
</feature>
<feature type="coiled-coil region" evidence="3">
    <location>
        <begin position="62"/>
        <end position="89"/>
    </location>
</feature>
<keyword evidence="1 2" id="KW-0807">Transducer</keyword>
<dbReference type="Pfam" id="PF00015">
    <property type="entry name" value="MCPsignal"/>
    <property type="match status" value="1"/>
</dbReference>
<feature type="transmembrane region" description="Helical" evidence="5">
    <location>
        <begin position="12"/>
        <end position="35"/>
    </location>
</feature>
<evidence type="ECO:0000256" key="3">
    <source>
        <dbReference type="SAM" id="Coils"/>
    </source>
</evidence>
<evidence type="ECO:0000259" key="6">
    <source>
        <dbReference type="PROSITE" id="PS50111"/>
    </source>
</evidence>
<comment type="caution">
    <text evidence="7">The sequence shown here is derived from an EMBL/GenBank/DDBJ whole genome shotgun (WGS) entry which is preliminary data.</text>
</comment>
<dbReference type="EMBL" id="JAFBCV010000009">
    <property type="protein sequence ID" value="MBM7839612.1"/>
    <property type="molecule type" value="Genomic_DNA"/>
</dbReference>
<gene>
    <name evidence="7" type="ORF">JOC54_002892</name>
</gene>
<keyword evidence="5" id="KW-0472">Membrane</keyword>
<dbReference type="PANTHER" id="PTHR32089:SF112">
    <property type="entry name" value="LYSOZYME-LIKE PROTEIN-RELATED"/>
    <property type="match status" value="1"/>
</dbReference>
<organism evidence="7 8">
    <name type="scientific">Shouchella xiaoxiensis</name>
    <dbReference type="NCBI Taxonomy" id="766895"/>
    <lineage>
        <taxon>Bacteria</taxon>
        <taxon>Bacillati</taxon>
        <taxon>Bacillota</taxon>
        <taxon>Bacilli</taxon>
        <taxon>Bacillales</taxon>
        <taxon>Bacillaceae</taxon>
        <taxon>Shouchella</taxon>
    </lineage>
</organism>
<evidence type="ECO:0000256" key="5">
    <source>
        <dbReference type="SAM" id="Phobius"/>
    </source>
</evidence>
<proteinExistence type="predicted"/>
<dbReference type="SUPFAM" id="SSF58104">
    <property type="entry name" value="Methyl-accepting chemotaxis protein (MCP) signaling domain"/>
    <property type="match status" value="1"/>
</dbReference>
<dbReference type="PROSITE" id="PS50111">
    <property type="entry name" value="CHEMOTAXIS_TRANSDUC_2"/>
    <property type="match status" value="1"/>
</dbReference>
<feature type="transmembrane region" description="Helical" evidence="5">
    <location>
        <begin position="41"/>
        <end position="62"/>
    </location>
</feature>
<dbReference type="InterPro" id="IPR004089">
    <property type="entry name" value="MCPsignal_dom"/>
</dbReference>